<dbReference type="OrthoDB" id="627403at2759"/>
<sequence length="389" mass="43627">MLAQLMPPTTSRVLLVLVHTPIGHRPPAASCRGALTCSLVKSASRARRARRTWRRGSRCPTPCSPTSSAASRRVCKVWRAVVAARGVLLRQALPHAVRGVYLNLVDYQRPRFFARRSSTTGPRVDGDLGFLPGYMGGHSPVRDHCNGLVLCGDNWVFDVANPATRRWERLPRVDVRGHATHASETSLLDRVIPRPAVLLAMQLVHVRHVSRLSRATTAEVMRTSLPRTRMNSRTNAACVRATPRTTHLVFDSAASPHYEVLLLPRVPEKPDPFYLIEFLSLLDDMSTSDGTESSPQPDPPLDYRLMEWPPSPCTLLVFSSRTGQWQERQFAREGEAMGTVADALLDSPAPGVMYLWPRRRYGVYWRGELYIHCRGGFVMRYSTYHGTIN</sequence>
<dbReference type="Proteomes" id="UP000479710">
    <property type="component" value="Unassembled WGS sequence"/>
</dbReference>
<comment type="caution">
    <text evidence="1">The sequence shown here is derived from an EMBL/GenBank/DDBJ whole genome shotgun (WGS) entry which is preliminary data.</text>
</comment>
<dbReference type="AlphaFoldDB" id="A0A6G1CTJ8"/>
<proteinExistence type="predicted"/>
<evidence type="ECO:0000313" key="2">
    <source>
        <dbReference type="Proteomes" id="UP000479710"/>
    </source>
</evidence>
<organism evidence="1 2">
    <name type="scientific">Oryza meyeriana var. granulata</name>
    <dbReference type="NCBI Taxonomy" id="110450"/>
    <lineage>
        <taxon>Eukaryota</taxon>
        <taxon>Viridiplantae</taxon>
        <taxon>Streptophyta</taxon>
        <taxon>Embryophyta</taxon>
        <taxon>Tracheophyta</taxon>
        <taxon>Spermatophyta</taxon>
        <taxon>Magnoliopsida</taxon>
        <taxon>Liliopsida</taxon>
        <taxon>Poales</taxon>
        <taxon>Poaceae</taxon>
        <taxon>BOP clade</taxon>
        <taxon>Oryzoideae</taxon>
        <taxon>Oryzeae</taxon>
        <taxon>Oryzinae</taxon>
        <taxon>Oryza</taxon>
        <taxon>Oryza meyeriana</taxon>
    </lineage>
</organism>
<dbReference type="EMBL" id="SPHZ02000008">
    <property type="protein sequence ID" value="KAF0903975.1"/>
    <property type="molecule type" value="Genomic_DNA"/>
</dbReference>
<reference evidence="1 2" key="1">
    <citation type="submission" date="2019-11" db="EMBL/GenBank/DDBJ databases">
        <title>Whole genome sequence of Oryza granulata.</title>
        <authorList>
            <person name="Li W."/>
        </authorList>
    </citation>
    <scope>NUCLEOTIDE SEQUENCE [LARGE SCALE GENOMIC DNA]</scope>
    <source>
        <strain evidence="2">cv. Menghai</strain>
        <tissue evidence="1">Leaf</tissue>
    </source>
</reference>
<keyword evidence="2" id="KW-1185">Reference proteome</keyword>
<evidence type="ECO:0008006" key="3">
    <source>
        <dbReference type="Google" id="ProtNLM"/>
    </source>
</evidence>
<dbReference type="PANTHER" id="PTHR34591">
    <property type="entry name" value="OS03G0653100 PROTEIN-RELATED"/>
    <property type="match status" value="1"/>
</dbReference>
<accession>A0A6G1CTJ8</accession>
<evidence type="ECO:0000313" key="1">
    <source>
        <dbReference type="EMBL" id="KAF0903975.1"/>
    </source>
</evidence>
<dbReference type="PANTHER" id="PTHR34591:SF21">
    <property type="entry name" value="F-BOX DOMAIN CONTAINING PROTEIN, EXPRESSED"/>
    <property type="match status" value="1"/>
</dbReference>
<gene>
    <name evidence="1" type="ORF">E2562_030107</name>
</gene>
<name>A0A6G1CTJ8_9ORYZ</name>
<protein>
    <recommendedName>
        <fullName evidence="3">F-box domain-containing protein</fullName>
    </recommendedName>
</protein>